<name>A0ABQ2BB00_9MICO</name>
<reference evidence="3" key="1">
    <citation type="journal article" date="2019" name="Int. J. Syst. Evol. Microbiol.">
        <title>The Global Catalogue of Microorganisms (GCM) 10K type strain sequencing project: providing services to taxonomists for standard genome sequencing and annotation.</title>
        <authorList>
            <consortium name="The Broad Institute Genomics Platform"/>
            <consortium name="The Broad Institute Genome Sequencing Center for Infectious Disease"/>
            <person name="Wu L."/>
            <person name="Ma J."/>
        </authorList>
    </citation>
    <scope>NUCLEOTIDE SEQUENCE [LARGE SCALE GENOMIC DNA]</scope>
    <source>
        <strain evidence="3">CCM 8653</strain>
    </source>
</reference>
<dbReference type="InterPro" id="IPR050708">
    <property type="entry name" value="T6SS_VgrG/RHS"/>
</dbReference>
<evidence type="ECO:0000256" key="1">
    <source>
        <dbReference type="SAM" id="MobiDB-lite"/>
    </source>
</evidence>
<dbReference type="NCBIfam" id="TIGR01643">
    <property type="entry name" value="YD_repeat_2x"/>
    <property type="match status" value="2"/>
</dbReference>
<feature type="region of interest" description="Disordered" evidence="1">
    <location>
        <begin position="759"/>
        <end position="789"/>
    </location>
</feature>
<dbReference type="Pfam" id="PF05593">
    <property type="entry name" value="RHS_repeat"/>
    <property type="match status" value="2"/>
</dbReference>
<dbReference type="EMBL" id="BMDG01000020">
    <property type="protein sequence ID" value="GGI12206.1"/>
    <property type="molecule type" value="Genomic_DNA"/>
</dbReference>
<evidence type="ECO:0000313" key="3">
    <source>
        <dbReference type="Proteomes" id="UP000632535"/>
    </source>
</evidence>
<evidence type="ECO:0008006" key="4">
    <source>
        <dbReference type="Google" id="ProtNLM"/>
    </source>
</evidence>
<gene>
    <name evidence="2" type="ORF">GCM10007368_40010</name>
</gene>
<evidence type="ECO:0000313" key="2">
    <source>
        <dbReference type="EMBL" id="GGI12206.1"/>
    </source>
</evidence>
<dbReference type="Gene3D" id="2.180.10.10">
    <property type="entry name" value="RHS repeat-associated core"/>
    <property type="match status" value="1"/>
</dbReference>
<dbReference type="InterPro" id="IPR022385">
    <property type="entry name" value="Rhs_assc_core"/>
</dbReference>
<dbReference type="InterPro" id="IPR006530">
    <property type="entry name" value="YD"/>
</dbReference>
<sequence>MTKTLNWDASAYVASSVIYDGLLRPRQTQSPSASASAAGRVITDTMYDARGLATVVRDGWATTGSAGASLVVSSGAVDSRILTQYDGAGRAGKETFQVGAGEKPDDDTSYLPKWSTTTTYEGDRVHVDPPSGGVPTTTVSDARGNTTELWQYTGAGPAGTHHVTSYRYDDAERLVGVSDPKGNTWTYDYDLRGRQIATSDPDKGDATSTYDAVGNVVTATDARGETLAYTYDALGRQTTLRDDTVTGTVRARWAFDTEAKGHLTSSTRIDGADQYTTTFGGYTDQYLPTSQTVTLPESLGNAAGSYTYEYVYTKDGRVWGQSIPAAGGLGEERMSVYYSPVAGTNAATGLTGGADWGNYVTEADYLPTGEVSYLDLGTTYAYQQAMYYQTGTRRLTGATTTQETGNQDDQLHELQHLSYSYDDAGNLLSAKDAPELGGQPKDQQCFDYDWAQRLTQAWTPASGDCAVAPSVAGLGGGAPYWKSYSYDVLGNRTSAVLHRSAAVGGDVTSTYARPVSGESSMRPHAVSSVTAKTPTATLGTSSFAYDAAGNTSRRAVAGEAVQTLSWDAEGELAGVSADQDGDGAVEALESDEYVYSASGERLVRRAGGTTTVYLPGQELTIGSAGNVSATRYYSFAGKTVAVRTGSWFDDVSAIVSDPHNTGVLQVKNVSNTVTRRHLDPFGAERTSAAGAPDGSTGTAGWVGDHGFLDKPADDTGLSQVGARYYDPVLGSFISVDPVMDLADPQQWNAYAYANNRPTTLSDPTGMLPPGSSGNVGYNPRDENDSRRNDPCIGSTSCIKTKTDANGRSSQTRECYTEHACNYYATHDDAYESATGKTVPVVNEYNGAAAGHAAAAAAGEQKRAREAQAKEDQQKSLVARVWDWTADASEWLTESSGASWIRTACAFAWGAIASGCSLVMAGAYARQEKWGEFGLELASAATGGAAGKAVKVAGALAKPRLIERAAAQGRTIYRSERRKYDKTVNVGAYLSDRLVAGETNGSW</sequence>
<accession>A0ABQ2BB00</accession>
<dbReference type="PANTHER" id="PTHR32305:SF17">
    <property type="entry name" value="TRNA NUCLEASE WAPA"/>
    <property type="match status" value="1"/>
</dbReference>
<organism evidence="2 3">
    <name type="scientific">Isoptericola cucumis</name>
    <dbReference type="NCBI Taxonomy" id="1776856"/>
    <lineage>
        <taxon>Bacteria</taxon>
        <taxon>Bacillati</taxon>
        <taxon>Actinomycetota</taxon>
        <taxon>Actinomycetes</taxon>
        <taxon>Micrococcales</taxon>
        <taxon>Promicromonosporaceae</taxon>
        <taxon>Isoptericola</taxon>
    </lineage>
</organism>
<dbReference type="Proteomes" id="UP000632535">
    <property type="component" value="Unassembled WGS sequence"/>
</dbReference>
<keyword evidence="3" id="KW-1185">Reference proteome</keyword>
<feature type="compositionally biased region" description="Basic and acidic residues" evidence="1">
    <location>
        <begin position="779"/>
        <end position="789"/>
    </location>
</feature>
<protein>
    <recommendedName>
        <fullName evidence="4">RHS repeat-associated protein</fullName>
    </recommendedName>
</protein>
<comment type="caution">
    <text evidence="2">The sequence shown here is derived from an EMBL/GenBank/DDBJ whole genome shotgun (WGS) entry which is preliminary data.</text>
</comment>
<feature type="region of interest" description="Disordered" evidence="1">
    <location>
        <begin position="121"/>
        <end position="141"/>
    </location>
</feature>
<dbReference type="PANTHER" id="PTHR32305">
    <property type="match status" value="1"/>
</dbReference>
<proteinExistence type="predicted"/>
<dbReference type="InterPro" id="IPR031325">
    <property type="entry name" value="RHS_repeat"/>
</dbReference>
<dbReference type="RefSeq" id="WP_188525517.1">
    <property type="nucleotide sequence ID" value="NZ_BMDG01000020.1"/>
</dbReference>
<dbReference type="NCBIfam" id="TIGR03696">
    <property type="entry name" value="Rhs_assc_core"/>
    <property type="match status" value="1"/>
</dbReference>